<accession>H7FUG1</accession>
<sequence length="38" mass="4377">MVGMLLLIRQRHISRALLLYGVLISGKYMKKSSENPFL</sequence>
<organism evidence="1 2">
    <name type="scientific">Flavobacterium frigoris (strain PS1)</name>
    <dbReference type="NCBI Taxonomy" id="1086011"/>
    <lineage>
        <taxon>Bacteria</taxon>
        <taxon>Pseudomonadati</taxon>
        <taxon>Bacteroidota</taxon>
        <taxon>Flavobacteriia</taxon>
        <taxon>Flavobacteriales</taxon>
        <taxon>Flavobacteriaceae</taxon>
        <taxon>Flavobacterium</taxon>
    </lineage>
</organism>
<evidence type="ECO:0000313" key="2">
    <source>
        <dbReference type="Proteomes" id="UP000005566"/>
    </source>
</evidence>
<proteinExistence type="predicted"/>
<keyword evidence="2" id="KW-1185">Reference proteome</keyword>
<dbReference type="EMBL" id="AHKF01000020">
    <property type="protein sequence ID" value="EIA07838.1"/>
    <property type="molecule type" value="Genomic_DNA"/>
</dbReference>
<dbReference type="Proteomes" id="UP000005566">
    <property type="component" value="Unassembled WGS sequence"/>
</dbReference>
<comment type="caution">
    <text evidence="1">The sequence shown here is derived from an EMBL/GenBank/DDBJ whole genome shotgun (WGS) entry which is preliminary data.</text>
</comment>
<dbReference type="PATRIC" id="fig|1086011.3.peg.2652"/>
<dbReference type="AlphaFoldDB" id="H7FUG1"/>
<gene>
    <name evidence="1" type="ORF">HJ01_02706</name>
</gene>
<reference evidence="1 2" key="1">
    <citation type="journal article" date="2014" name="Acta Crystallogr. D">
        <title>Structure-based characterization and antifreeze properties of a hyperactive ice-binding protein from the Antarctic bacterium Flavobacterium frigoris PS1.</title>
        <authorList>
            <person name="Do H."/>
            <person name="Kim S.J."/>
            <person name="Kim H.J."/>
            <person name="Lee J.H."/>
        </authorList>
    </citation>
    <scope>NUCLEOTIDE SEQUENCE [LARGE SCALE GENOMIC DNA]</scope>
    <source>
        <strain evidence="1 2">PS1</strain>
    </source>
</reference>
<name>H7FUG1_FLAFP</name>
<evidence type="ECO:0000313" key="1">
    <source>
        <dbReference type="EMBL" id="EIA07838.1"/>
    </source>
</evidence>
<protein>
    <submittedName>
        <fullName evidence="1">Uncharacterized protein</fullName>
    </submittedName>
</protein>